<feature type="non-terminal residue" evidence="1">
    <location>
        <position position="153"/>
    </location>
</feature>
<dbReference type="EMBL" id="BARV01013360">
    <property type="protein sequence ID" value="GAI21773.1"/>
    <property type="molecule type" value="Genomic_DNA"/>
</dbReference>
<feature type="non-terminal residue" evidence="1">
    <location>
        <position position="1"/>
    </location>
</feature>
<evidence type="ECO:0000313" key="1">
    <source>
        <dbReference type="EMBL" id="GAI21773.1"/>
    </source>
</evidence>
<reference evidence="1" key="1">
    <citation type="journal article" date="2014" name="Front. Microbiol.">
        <title>High frequency of phylogenetically diverse reductive dehalogenase-homologous genes in deep subseafloor sedimentary metagenomes.</title>
        <authorList>
            <person name="Kawai M."/>
            <person name="Futagami T."/>
            <person name="Toyoda A."/>
            <person name="Takaki Y."/>
            <person name="Nishi S."/>
            <person name="Hori S."/>
            <person name="Arai W."/>
            <person name="Tsubouchi T."/>
            <person name="Morono Y."/>
            <person name="Uchiyama I."/>
            <person name="Ito T."/>
            <person name="Fujiyama A."/>
            <person name="Inagaki F."/>
            <person name="Takami H."/>
        </authorList>
    </citation>
    <scope>NUCLEOTIDE SEQUENCE</scope>
    <source>
        <strain evidence="1">Expedition CK06-06</strain>
    </source>
</reference>
<organism evidence="1">
    <name type="scientific">marine sediment metagenome</name>
    <dbReference type="NCBI Taxonomy" id="412755"/>
    <lineage>
        <taxon>unclassified sequences</taxon>
        <taxon>metagenomes</taxon>
        <taxon>ecological metagenomes</taxon>
    </lineage>
</organism>
<comment type="caution">
    <text evidence="1">The sequence shown here is derived from an EMBL/GenBank/DDBJ whole genome shotgun (WGS) entry which is preliminary data.</text>
</comment>
<dbReference type="AlphaFoldDB" id="X1LRP2"/>
<accession>X1LRP2</accession>
<gene>
    <name evidence="1" type="ORF">S06H3_24176</name>
</gene>
<sequence>ASITGWAHSDNIQIDVRTDENGYFRIVLPSEENHEYFLNVNENHSGYNGSHPHRGFNKRTVEDTIKSGEHHSLQIPLDYNPFDVELGETSGSLTRGWTPYSYSYVEESRDLTGYTYEQFAGYDASVPNYRTERYVEDYEPVYRTETYQERYLS</sequence>
<protein>
    <submittedName>
        <fullName evidence="1">Uncharacterized protein</fullName>
    </submittedName>
</protein>
<name>X1LRP2_9ZZZZ</name>
<proteinExistence type="predicted"/>